<evidence type="ECO:0000313" key="3">
    <source>
        <dbReference type="EMBL" id="SFH34834.1"/>
    </source>
</evidence>
<organism evidence="3 5">
    <name type="scientific">Methylobacterium phyllosphaerae</name>
    <dbReference type="NCBI Taxonomy" id="418223"/>
    <lineage>
        <taxon>Bacteria</taxon>
        <taxon>Pseudomonadati</taxon>
        <taxon>Pseudomonadota</taxon>
        <taxon>Alphaproteobacteria</taxon>
        <taxon>Hyphomicrobiales</taxon>
        <taxon>Methylobacteriaceae</taxon>
        <taxon>Methylobacterium</taxon>
    </lineage>
</organism>
<reference evidence="2 4" key="1">
    <citation type="submission" date="2016-04" db="EMBL/GenBank/DDBJ databases">
        <title>Complete genome sequencing and analysis of CBMB27, Methylobacterium phyllosphaerae isolated from leaf tissues of rice (Oryza sativa L.).</title>
        <authorList>
            <person name="Lee Y."/>
            <person name="Hwangbo K."/>
            <person name="Chung H."/>
            <person name="Yoo J."/>
            <person name="Kim K.Y."/>
            <person name="Sa T.M."/>
            <person name="Um Y."/>
            <person name="Madhaiyan M."/>
        </authorList>
    </citation>
    <scope>NUCLEOTIDE SEQUENCE [LARGE SCALE GENOMIC DNA]</scope>
    <source>
        <strain evidence="2 4">CBMB27</strain>
    </source>
</reference>
<keyword evidence="4" id="KW-1185">Reference proteome</keyword>
<dbReference type="AlphaFoldDB" id="A0AAE8HV45"/>
<sequence length="415" mass="45051">MTATRTSGRAEEPIEAAMGRTTPDFYASLPRFTAFSSLMDPGLYRPLPTTWWLGVTDVVGSQQQIGLGRYKAVNAAGAAIIAAVSNALGRRAFPFVFAGDGASFAIAPGDVDAAREALAATAVWVREALQLELRTALVPVSAVRDRGLDVRVARYAPSAHVSYAMFSGGGLPWAESAMKTGDYAVAPAEPGSQPDLTGLSCRWQAIRPRHASILSLMLVPQHSGDAPAFRQLVQEILHSVEISAEVAHPMQDEGPQMHGPWAGLDLELRAMPGSRLSRLWRKLRLVARSIPEYLIYRIGLRVGGFDPAALRHEIVGNTDFRKYDDALRMTLDCTEAFADQLEAQLAGAEARGDLPFRAGTAIGCAVDLHQPSGARPRAHALHRWRWRRLRRGRRKAEGSGGKRRGRGADQPVRGL</sequence>
<name>A0AAE8HV45_9HYPH</name>
<dbReference type="InterPro" id="IPR021445">
    <property type="entry name" value="DUF3095"/>
</dbReference>
<evidence type="ECO:0000313" key="5">
    <source>
        <dbReference type="Proteomes" id="UP000199140"/>
    </source>
</evidence>
<accession>A0AAE8HV45</accession>
<reference evidence="3 5" key="2">
    <citation type="submission" date="2016-10" db="EMBL/GenBank/DDBJ databases">
        <authorList>
            <person name="Varghese N."/>
            <person name="Submissions S."/>
        </authorList>
    </citation>
    <scope>NUCLEOTIDE SEQUENCE [LARGE SCALE GENOMIC DNA]</scope>
    <source>
        <strain evidence="3 5">CBMB27</strain>
    </source>
</reference>
<dbReference type="Proteomes" id="UP000185487">
    <property type="component" value="Chromosome"/>
</dbReference>
<dbReference type="Proteomes" id="UP000199140">
    <property type="component" value="Unassembled WGS sequence"/>
</dbReference>
<dbReference type="Pfam" id="PF11294">
    <property type="entry name" value="DUF3095"/>
    <property type="match status" value="1"/>
</dbReference>
<evidence type="ECO:0000313" key="4">
    <source>
        <dbReference type="Proteomes" id="UP000185487"/>
    </source>
</evidence>
<dbReference type="KEGG" id="mphy:MCBMB27_05524"/>
<proteinExistence type="predicted"/>
<dbReference type="EMBL" id="CP015367">
    <property type="protein sequence ID" value="APT34815.1"/>
    <property type="molecule type" value="Genomic_DNA"/>
</dbReference>
<protein>
    <submittedName>
        <fullName evidence="2">Adenylate cyclase</fullName>
    </submittedName>
</protein>
<dbReference type="EMBL" id="FOPK01000021">
    <property type="protein sequence ID" value="SFH34834.1"/>
    <property type="molecule type" value="Genomic_DNA"/>
</dbReference>
<feature type="region of interest" description="Disordered" evidence="1">
    <location>
        <begin position="391"/>
        <end position="415"/>
    </location>
</feature>
<evidence type="ECO:0000256" key="1">
    <source>
        <dbReference type="SAM" id="MobiDB-lite"/>
    </source>
</evidence>
<gene>
    <name evidence="2" type="ORF">MCBMB27_05524</name>
    <name evidence="3" type="ORF">SAMN05192567_12123</name>
</gene>
<evidence type="ECO:0000313" key="2">
    <source>
        <dbReference type="EMBL" id="APT34815.1"/>
    </source>
</evidence>